<protein>
    <submittedName>
        <fullName evidence="2">Uncharacterized protein</fullName>
    </submittedName>
</protein>
<accession>A0AAW0I214</accession>
<feature type="region of interest" description="Disordered" evidence="1">
    <location>
        <begin position="1"/>
        <end position="80"/>
    </location>
</feature>
<gene>
    <name evidence="2" type="ORF">U0070_027360</name>
</gene>
<feature type="region of interest" description="Disordered" evidence="1">
    <location>
        <begin position="96"/>
        <end position="127"/>
    </location>
</feature>
<dbReference type="Proteomes" id="UP001488838">
    <property type="component" value="Unassembled WGS sequence"/>
</dbReference>
<feature type="non-terminal residue" evidence="2">
    <location>
        <position position="1"/>
    </location>
</feature>
<evidence type="ECO:0000256" key="1">
    <source>
        <dbReference type="SAM" id="MobiDB-lite"/>
    </source>
</evidence>
<reference evidence="2 3" key="1">
    <citation type="journal article" date="2023" name="bioRxiv">
        <title>Conserved and derived expression patterns and positive selection on dental genes reveal complex evolutionary context of ever-growing rodent molars.</title>
        <authorList>
            <person name="Calamari Z.T."/>
            <person name="Song A."/>
            <person name="Cohen E."/>
            <person name="Akter M."/>
            <person name="Roy R.D."/>
            <person name="Hallikas O."/>
            <person name="Christensen M.M."/>
            <person name="Li P."/>
            <person name="Marangoni P."/>
            <person name="Jernvall J."/>
            <person name="Klein O.D."/>
        </authorList>
    </citation>
    <scope>NUCLEOTIDE SEQUENCE [LARGE SCALE GENOMIC DNA]</scope>
    <source>
        <strain evidence="2">V071</strain>
    </source>
</reference>
<dbReference type="EMBL" id="JBBHLL010000236">
    <property type="protein sequence ID" value="KAK7808571.1"/>
    <property type="molecule type" value="Genomic_DNA"/>
</dbReference>
<sequence length="143" mass="14868">RANPSQNRRTPLLAKPKPRPRPHKRAPPRARRSLCSGGNGRGGASARTRPLPGPASSSHFGSRRDRGGSGGGRGATAAGAAPAVLCSSAAAWPALGDFPKTMATPRGRSKRRGAFEVSSDSLPLRSSGRQVLQLCPQGWADVE</sequence>
<feature type="compositionally biased region" description="Basic residues" evidence="1">
    <location>
        <begin position="16"/>
        <end position="32"/>
    </location>
</feature>
<proteinExistence type="predicted"/>
<keyword evidence="3" id="KW-1185">Reference proteome</keyword>
<comment type="caution">
    <text evidence="2">The sequence shown here is derived from an EMBL/GenBank/DDBJ whole genome shotgun (WGS) entry which is preliminary data.</text>
</comment>
<name>A0AAW0I214_MYOGA</name>
<evidence type="ECO:0000313" key="3">
    <source>
        <dbReference type="Proteomes" id="UP001488838"/>
    </source>
</evidence>
<evidence type="ECO:0000313" key="2">
    <source>
        <dbReference type="EMBL" id="KAK7808571.1"/>
    </source>
</evidence>
<organism evidence="2 3">
    <name type="scientific">Myodes glareolus</name>
    <name type="common">Bank vole</name>
    <name type="synonym">Clethrionomys glareolus</name>
    <dbReference type="NCBI Taxonomy" id="447135"/>
    <lineage>
        <taxon>Eukaryota</taxon>
        <taxon>Metazoa</taxon>
        <taxon>Chordata</taxon>
        <taxon>Craniata</taxon>
        <taxon>Vertebrata</taxon>
        <taxon>Euteleostomi</taxon>
        <taxon>Mammalia</taxon>
        <taxon>Eutheria</taxon>
        <taxon>Euarchontoglires</taxon>
        <taxon>Glires</taxon>
        <taxon>Rodentia</taxon>
        <taxon>Myomorpha</taxon>
        <taxon>Muroidea</taxon>
        <taxon>Cricetidae</taxon>
        <taxon>Arvicolinae</taxon>
        <taxon>Myodes</taxon>
    </lineage>
</organism>
<dbReference type="AlphaFoldDB" id="A0AAW0I214"/>